<proteinExistence type="predicted"/>
<protein>
    <submittedName>
        <fullName evidence="2">Uncharacterized protein</fullName>
    </submittedName>
</protein>
<feature type="transmembrane region" description="Helical" evidence="1">
    <location>
        <begin position="12"/>
        <end position="32"/>
    </location>
</feature>
<organism evidence="2 3">
    <name type="scientific">Bacillus mycoides</name>
    <dbReference type="NCBI Taxonomy" id="1405"/>
    <lineage>
        <taxon>Bacteria</taxon>
        <taxon>Bacillati</taxon>
        <taxon>Bacillota</taxon>
        <taxon>Bacilli</taxon>
        <taxon>Bacillales</taxon>
        <taxon>Bacillaceae</taxon>
        <taxon>Bacillus</taxon>
        <taxon>Bacillus cereus group</taxon>
    </lineage>
</organism>
<keyword evidence="1" id="KW-0812">Transmembrane</keyword>
<keyword evidence="1" id="KW-1133">Transmembrane helix</keyword>
<evidence type="ECO:0000313" key="2">
    <source>
        <dbReference type="EMBL" id="KWU54228.1"/>
    </source>
</evidence>
<dbReference type="AlphaFoldDB" id="A0A109FTP4"/>
<comment type="caution">
    <text evidence="2">The sequence shown here is derived from an EMBL/GenBank/DDBJ whole genome shotgun (WGS) entry which is preliminary data.</text>
</comment>
<accession>A0A109FTP4</accession>
<dbReference type="Proteomes" id="UP000065797">
    <property type="component" value="Unassembled WGS sequence"/>
</dbReference>
<evidence type="ECO:0000313" key="3">
    <source>
        <dbReference type="Proteomes" id="UP000065797"/>
    </source>
</evidence>
<keyword evidence="1" id="KW-0472">Membrane</keyword>
<evidence type="ECO:0000256" key="1">
    <source>
        <dbReference type="SAM" id="Phobius"/>
    </source>
</evidence>
<sequence length="60" mass="7471">MTLKVNFYLKVYFRIYNEIQMIFINLLFSYSYKTYFHYMKITTIYEGILYKQKEGISNKD</sequence>
<dbReference type="EMBL" id="LRPH01000104">
    <property type="protein sequence ID" value="KWU54228.1"/>
    <property type="molecule type" value="Genomic_DNA"/>
</dbReference>
<gene>
    <name evidence="2" type="ORF">AWW70_27135</name>
</gene>
<reference evidence="2 3" key="1">
    <citation type="submission" date="2016-01" db="EMBL/GenBank/DDBJ databases">
        <authorList>
            <person name="McClelland M."/>
            <person name="Jain A."/>
            <person name="Saraogi P."/>
            <person name="Mendelson R."/>
            <person name="Westerman R."/>
            <person name="SanMiguel P."/>
            <person name="Csonka L."/>
        </authorList>
    </citation>
    <scope>NUCLEOTIDE SEQUENCE [LARGE SCALE GENOMIC DNA]</scope>
    <source>
        <strain evidence="2 3">PE8-15</strain>
    </source>
</reference>
<name>A0A109FTP4_BACMY</name>